<dbReference type="OrthoDB" id="2728078at2759"/>
<proteinExistence type="predicted"/>
<comment type="caution">
    <text evidence="1">The sequence shown here is derived from an EMBL/GenBank/DDBJ whole genome shotgun (WGS) entry which is preliminary data.</text>
</comment>
<organism evidence="1 2">
    <name type="scientific">Ephemerocybe angulata</name>
    <dbReference type="NCBI Taxonomy" id="980116"/>
    <lineage>
        <taxon>Eukaryota</taxon>
        <taxon>Fungi</taxon>
        <taxon>Dikarya</taxon>
        <taxon>Basidiomycota</taxon>
        <taxon>Agaricomycotina</taxon>
        <taxon>Agaricomycetes</taxon>
        <taxon>Agaricomycetidae</taxon>
        <taxon>Agaricales</taxon>
        <taxon>Agaricineae</taxon>
        <taxon>Psathyrellaceae</taxon>
        <taxon>Ephemerocybe</taxon>
    </lineage>
</organism>
<keyword evidence="2" id="KW-1185">Reference proteome</keyword>
<dbReference type="AlphaFoldDB" id="A0A8H6LTU1"/>
<evidence type="ECO:0000313" key="1">
    <source>
        <dbReference type="EMBL" id="KAF6740886.1"/>
    </source>
</evidence>
<feature type="non-terminal residue" evidence="1">
    <location>
        <position position="254"/>
    </location>
</feature>
<dbReference type="Proteomes" id="UP000521943">
    <property type="component" value="Unassembled WGS sequence"/>
</dbReference>
<protein>
    <submittedName>
        <fullName evidence="1">Uncharacterized protein</fullName>
    </submittedName>
</protein>
<sequence>MSHNTFVGGYTQYLTRVQGMPKKTVDDLKRMTDDYVWAKDGERKSNTIAMSTLHKAKDEGGLGLLDIESRNEAIDIKRLQTLHLHPDEQPAWCKIAYRQLAKAAVKKFTNVGEAALVSPFLQTWRVNLSSTELPENLKRMMRVAYKYHTRLVTINPTKETKEAMPIWYHIGAKKKLVSIYGDSWGDCQREVHNIKTTGEMVLHTSKLEAQGCSLRKNCKCNNCKTDRAQGCENPTMCRRNGLKKMMNIIPEWDP</sequence>
<gene>
    <name evidence="1" type="ORF">DFP72DRAFT_768353</name>
</gene>
<dbReference type="EMBL" id="JACGCI010000402">
    <property type="protein sequence ID" value="KAF6740886.1"/>
    <property type="molecule type" value="Genomic_DNA"/>
</dbReference>
<name>A0A8H6LTU1_9AGAR</name>
<accession>A0A8H6LTU1</accession>
<evidence type="ECO:0000313" key="2">
    <source>
        <dbReference type="Proteomes" id="UP000521943"/>
    </source>
</evidence>
<reference evidence="1 2" key="1">
    <citation type="submission" date="2020-07" db="EMBL/GenBank/DDBJ databases">
        <title>Comparative genomics of pyrophilous fungi reveals a link between fire events and developmental genes.</title>
        <authorList>
            <consortium name="DOE Joint Genome Institute"/>
            <person name="Steindorff A.S."/>
            <person name="Carver A."/>
            <person name="Calhoun S."/>
            <person name="Stillman K."/>
            <person name="Liu H."/>
            <person name="Lipzen A."/>
            <person name="Pangilinan J."/>
            <person name="Labutti K."/>
            <person name="Bruns T.D."/>
            <person name="Grigoriev I.V."/>
        </authorList>
    </citation>
    <scope>NUCLEOTIDE SEQUENCE [LARGE SCALE GENOMIC DNA]</scope>
    <source>
        <strain evidence="1 2">CBS 144469</strain>
    </source>
</reference>